<keyword evidence="2" id="KW-1185">Reference proteome</keyword>
<organism evidence="1 2">
    <name type="scientific">Bartonella choladocola</name>
    <dbReference type="NCBI Taxonomy" id="2750995"/>
    <lineage>
        <taxon>Bacteria</taxon>
        <taxon>Pseudomonadati</taxon>
        <taxon>Pseudomonadota</taxon>
        <taxon>Alphaproteobacteria</taxon>
        <taxon>Hyphomicrobiales</taxon>
        <taxon>Bartonellaceae</taxon>
        <taxon>Bartonella</taxon>
    </lineage>
</organism>
<reference evidence="1 2" key="1">
    <citation type="submission" date="2016-11" db="EMBL/GenBank/DDBJ databases">
        <title>Comparative genomics of Bartonella apis.</title>
        <authorList>
            <person name="Engel P."/>
        </authorList>
    </citation>
    <scope>NUCLEOTIDE SEQUENCE [LARGE SCALE GENOMIC DNA]</scope>
    <source>
        <strain evidence="1 2">BBC0122</strain>
    </source>
</reference>
<proteinExistence type="predicted"/>
<evidence type="ECO:0000313" key="1">
    <source>
        <dbReference type="EMBL" id="AQT48116.1"/>
    </source>
</evidence>
<accession>A0A1U9MJT5</accession>
<sequence>MGTARWIQQGVGIARWGQRGGDSERETARWGQRSGDSEVGIARLGLRDSVIIRAVLFSKAIFNKEKRDL</sequence>
<dbReference type="KEGG" id="bapi:BBC0122_020230"/>
<dbReference type="Proteomes" id="UP000189632">
    <property type="component" value="Chromosome"/>
</dbReference>
<dbReference type="EMBL" id="CP015625">
    <property type="protein sequence ID" value="AQT48116.1"/>
    <property type="molecule type" value="Genomic_DNA"/>
</dbReference>
<dbReference type="RefSeq" id="WP_077993634.1">
    <property type="nucleotide sequence ID" value="NZ_CP015625.1"/>
</dbReference>
<dbReference type="AlphaFoldDB" id="A0A1U9MJT5"/>
<name>A0A1U9MJT5_9HYPH</name>
<evidence type="ECO:0000313" key="2">
    <source>
        <dbReference type="Proteomes" id="UP000189632"/>
    </source>
</evidence>
<gene>
    <name evidence="1" type="ORF">BBC0122_020230</name>
</gene>
<protein>
    <submittedName>
        <fullName evidence="1">Uncharacterized protein</fullName>
    </submittedName>
</protein>